<dbReference type="Pfam" id="PF00069">
    <property type="entry name" value="Pkinase"/>
    <property type="match status" value="1"/>
</dbReference>
<dbReference type="Gene3D" id="1.10.510.10">
    <property type="entry name" value="Transferase(Phosphotransferase) domain 1"/>
    <property type="match status" value="1"/>
</dbReference>
<keyword evidence="3" id="KW-1185">Reference proteome</keyword>
<dbReference type="STRING" id="1121302.SAMN02745163_01183"/>
<dbReference type="SMART" id="SM00220">
    <property type="entry name" value="S_TKc"/>
    <property type="match status" value="1"/>
</dbReference>
<dbReference type="PROSITE" id="PS50011">
    <property type="entry name" value="PROTEIN_KINASE_DOM"/>
    <property type="match status" value="1"/>
</dbReference>
<name>A0A1M6FN02_9CLOT</name>
<sequence>MKNFLDNIFKRKPKKTSHFYYYLDKKKKLEEAIEISSLTLIAKGGEGEIYKVSDTLALKIFYKDKISDEIQDKLKYMVDNQICYKGLCWPKSILYDYEENFLGYVMELAKGSELGNIVFQPMILKNQYSSWTKKELIILSLKILDIINELHKNDILIGDINPRNILINNYYEVYFVDTDSYQIANLYKCNVGTVHFTAPEIQGKPYSEFFRTKRHEAFAIATLLFMIFLPGKQPYAFRGCTNPLDNIKNMNFPYPFYNSIESKAPKGPWEFIWNDLSYDMKKSFYSVFKNNNRLSVEEWINIIKSYEKYCDSGNCSIDIFPKINMKTKLKPNLAFKDDIKSLDKASISNFNLGKLILDYDELKFSENGAIIINQKTSEMIISLVKDGIIIKSQNLDLSRIALTKRLFATTNRYTSVRKGIKQSERAILDNLRIYYEKNIKIGIYSEFVSIDPMLKEIAKKHNKNIKDNIKLNIDTICEELSLADEKLHSDYSSIGDLLDKMNRELNLVNKNVILESQIENLVFKRLGLIIYKDFMEYTGIKEITIKI</sequence>
<dbReference type="Proteomes" id="UP000184310">
    <property type="component" value="Unassembled WGS sequence"/>
</dbReference>
<dbReference type="GO" id="GO:0005524">
    <property type="term" value="F:ATP binding"/>
    <property type="evidence" value="ECO:0007669"/>
    <property type="project" value="InterPro"/>
</dbReference>
<accession>A0A1M6FN02</accession>
<keyword evidence="2" id="KW-0808">Transferase</keyword>
<feature type="domain" description="Protein kinase" evidence="1">
    <location>
        <begin position="35"/>
        <end position="309"/>
    </location>
</feature>
<dbReference type="InterPro" id="IPR000719">
    <property type="entry name" value="Prot_kinase_dom"/>
</dbReference>
<keyword evidence="2" id="KW-0418">Kinase</keyword>
<organism evidence="2 3">
    <name type="scientific">Clostridium cavendishii DSM 21758</name>
    <dbReference type="NCBI Taxonomy" id="1121302"/>
    <lineage>
        <taxon>Bacteria</taxon>
        <taxon>Bacillati</taxon>
        <taxon>Bacillota</taxon>
        <taxon>Clostridia</taxon>
        <taxon>Eubacteriales</taxon>
        <taxon>Clostridiaceae</taxon>
        <taxon>Clostridium</taxon>
    </lineage>
</organism>
<dbReference type="RefSeq" id="WP_072985740.1">
    <property type="nucleotide sequence ID" value="NZ_FQZB01000005.1"/>
</dbReference>
<gene>
    <name evidence="2" type="ORF">SAMN02745163_01183</name>
</gene>
<protein>
    <submittedName>
        <fullName evidence="2">Protein kinase domain-containing protein</fullName>
    </submittedName>
</protein>
<dbReference type="EMBL" id="FQZB01000005">
    <property type="protein sequence ID" value="SHI99023.1"/>
    <property type="molecule type" value="Genomic_DNA"/>
</dbReference>
<dbReference type="GO" id="GO:0004672">
    <property type="term" value="F:protein kinase activity"/>
    <property type="evidence" value="ECO:0007669"/>
    <property type="project" value="InterPro"/>
</dbReference>
<evidence type="ECO:0000313" key="3">
    <source>
        <dbReference type="Proteomes" id="UP000184310"/>
    </source>
</evidence>
<dbReference type="OrthoDB" id="583109at2"/>
<dbReference type="InterPro" id="IPR011009">
    <property type="entry name" value="Kinase-like_dom_sf"/>
</dbReference>
<evidence type="ECO:0000313" key="2">
    <source>
        <dbReference type="EMBL" id="SHI99023.1"/>
    </source>
</evidence>
<reference evidence="2 3" key="1">
    <citation type="submission" date="2016-11" db="EMBL/GenBank/DDBJ databases">
        <authorList>
            <person name="Jaros S."/>
            <person name="Januszkiewicz K."/>
            <person name="Wedrychowicz H."/>
        </authorList>
    </citation>
    <scope>NUCLEOTIDE SEQUENCE [LARGE SCALE GENOMIC DNA]</scope>
    <source>
        <strain evidence="2 3">DSM 21758</strain>
    </source>
</reference>
<dbReference type="AlphaFoldDB" id="A0A1M6FN02"/>
<evidence type="ECO:0000259" key="1">
    <source>
        <dbReference type="PROSITE" id="PS50011"/>
    </source>
</evidence>
<dbReference type="SUPFAM" id="SSF56112">
    <property type="entry name" value="Protein kinase-like (PK-like)"/>
    <property type="match status" value="1"/>
</dbReference>
<proteinExistence type="predicted"/>